<dbReference type="VEuPathDB" id="FungiDB:F503_02278"/>
<gene>
    <name evidence="2" type="ORF">F503_02278</name>
</gene>
<evidence type="ECO:0000256" key="1">
    <source>
        <dbReference type="SAM" id="MobiDB-lite"/>
    </source>
</evidence>
<name>S3BWA1_OPHP1</name>
<proteinExistence type="predicted"/>
<keyword evidence="3" id="KW-1185">Reference proteome</keyword>
<organism evidence="2 3">
    <name type="scientific">Ophiostoma piceae (strain UAMH 11346)</name>
    <name type="common">Sap stain fungus</name>
    <dbReference type="NCBI Taxonomy" id="1262450"/>
    <lineage>
        <taxon>Eukaryota</taxon>
        <taxon>Fungi</taxon>
        <taxon>Dikarya</taxon>
        <taxon>Ascomycota</taxon>
        <taxon>Pezizomycotina</taxon>
        <taxon>Sordariomycetes</taxon>
        <taxon>Sordariomycetidae</taxon>
        <taxon>Ophiostomatales</taxon>
        <taxon>Ophiostomataceae</taxon>
        <taxon>Ophiostoma</taxon>
    </lineage>
</organism>
<dbReference type="Proteomes" id="UP000016923">
    <property type="component" value="Unassembled WGS sequence"/>
</dbReference>
<sequence>MSSRSTSPSHKFSKSNDSKNDHLYGKDGQSKSKNKSKSKIKNKSSSSSHAARPPSPMVNRASLTPTGSPKTPRKNRSPSLGSPTPKGFYK</sequence>
<dbReference type="EMBL" id="KE148156">
    <property type="protein sequence ID" value="EPE05539.1"/>
    <property type="molecule type" value="Genomic_DNA"/>
</dbReference>
<feature type="compositionally biased region" description="Polar residues" evidence="1">
    <location>
        <begin position="1"/>
        <end position="10"/>
    </location>
</feature>
<dbReference type="HOGENOM" id="CLU_2441436_0_0_1"/>
<feature type="region of interest" description="Disordered" evidence="1">
    <location>
        <begin position="1"/>
        <end position="90"/>
    </location>
</feature>
<protein>
    <submittedName>
        <fullName evidence="2">Uncharacterized protein</fullName>
    </submittedName>
</protein>
<accession>S3BWA1</accession>
<feature type="compositionally biased region" description="Basic residues" evidence="1">
    <location>
        <begin position="32"/>
        <end position="42"/>
    </location>
</feature>
<evidence type="ECO:0000313" key="2">
    <source>
        <dbReference type="EMBL" id="EPE05539.1"/>
    </source>
</evidence>
<dbReference type="AlphaFoldDB" id="S3BWA1"/>
<feature type="compositionally biased region" description="Basic and acidic residues" evidence="1">
    <location>
        <begin position="14"/>
        <end position="30"/>
    </location>
</feature>
<evidence type="ECO:0000313" key="3">
    <source>
        <dbReference type="Proteomes" id="UP000016923"/>
    </source>
</evidence>
<reference evidence="2 3" key="1">
    <citation type="journal article" date="2013" name="BMC Genomics">
        <title>The genome and transcriptome of the pine saprophyte Ophiostoma piceae, and a comparison with the bark beetle-associated pine pathogen Grosmannia clavigera.</title>
        <authorList>
            <person name="Haridas S."/>
            <person name="Wang Y."/>
            <person name="Lim L."/>
            <person name="Massoumi Alamouti S."/>
            <person name="Jackman S."/>
            <person name="Docking R."/>
            <person name="Robertson G."/>
            <person name="Birol I."/>
            <person name="Bohlmann J."/>
            <person name="Breuil C."/>
        </authorList>
    </citation>
    <scope>NUCLEOTIDE SEQUENCE [LARGE SCALE GENOMIC DNA]</scope>
    <source>
        <strain evidence="2 3">UAMH 11346</strain>
    </source>
</reference>